<dbReference type="GeneTree" id="ENSGT00980000198805"/>
<dbReference type="AlphaFoldDB" id="A0A8D0B4Z0"/>
<evidence type="ECO:0000313" key="2">
    <source>
        <dbReference type="Proteomes" id="UP000694421"/>
    </source>
</evidence>
<evidence type="ECO:0000313" key="1">
    <source>
        <dbReference type="Ensembl" id="ENSSMRP00000005442.1"/>
    </source>
</evidence>
<name>A0A8D0B4Z0_SALMN</name>
<dbReference type="Ensembl" id="ENSSMRT00000006397.1">
    <property type="protein sequence ID" value="ENSSMRP00000005442.1"/>
    <property type="gene ID" value="ENSSMRG00000004427.1"/>
</dbReference>
<organism evidence="1 2">
    <name type="scientific">Salvator merianae</name>
    <name type="common">Argentine black and white tegu</name>
    <name type="synonym">Tupinambis merianae</name>
    <dbReference type="NCBI Taxonomy" id="96440"/>
    <lineage>
        <taxon>Eukaryota</taxon>
        <taxon>Metazoa</taxon>
        <taxon>Chordata</taxon>
        <taxon>Craniata</taxon>
        <taxon>Vertebrata</taxon>
        <taxon>Euteleostomi</taxon>
        <taxon>Lepidosauria</taxon>
        <taxon>Squamata</taxon>
        <taxon>Bifurcata</taxon>
        <taxon>Unidentata</taxon>
        <taxon>Episquamata</taxon>
        <taxon>Laterata</taxon>
        <taxon>Teiioidea</taxon>
        <taxon>Teiidae</taxon>
        <taxon>Salvator</taxon>
    </lineage>
</organism>
<proteinExistence type="predicted"/>
<keyword evidence="2" id="KW-1185">Reference proteome</keyword>
<sequence length="179" mass="19741">MALRFTFPDTSRLLAFSLLTWDSAISARSSASSNSSLACSSCELLDAPLALAHALDVLHVALLLRLQLVLQLSHPGLQLLELLLASLEGQLLSLVQPQLQVLDGLLHVLLHALQVTFHLLLDPQCLVAAVVPFGLFHLLIFLNQLALNVGLDLVEFQLRPKDLPFLMFQGALERQRWRG</sequence>
<reference evidence="1" key="1">
    <citation type="submission" date="2025-08" db="UniProtKB">
        <authorList>
            <consortium name="Ensembl"/>
        </authorList>
    </citation>
    <scope>IDENTIFICATION</scope>
</reference>
<protein>
    <submittedName>
        <fullName evidence="1">Uncharacterized protein</fullName>
    </submittedName>
</protein>
<accession>A0A8D0B4Z0</accession>
<dbReference type="OMA" id="QGVHHPQ"/>
<reference evidence="1" key="2">
    <citation type="submission" date="2025-09" db="UniProtKB">
        <authorList>
            <consortium name="Ensembl"/>
        </authorList>
    </citation>
    <scope>IDENTIFICATION</scope>
</reference>
<dbReference type="Proteomes" id="UP000694421">
    <property type="component" value="Unplaced"/>
</dbReference>